<name>A0A132F8K5_9BURK</name>
<gene>
    <name evidence="3" type="ORF">WT57_06830</name>
</gene>
<proteinExistence type="predicted"/>
<feature type="transmembrane region" description="Helical" evidence="2">
    <location>
        <begin position="143"/>
        <end position="164"/>
    </location>
</feature>
<dbReference type="RefSeq" id="WP_052102138.1">
    <property type="nucleotide sequence ID" value="NZ_LPJX01000003.1"/>
</dbReference>
<comment type="caution">
    <text evidence="3">The sequence shown here is derived from an EMBL/GenBank/DDBJ whole genome shotgun (WGS) entry which is preliminary data.</text>
</comment>
<dbReference type="EMBL" id="LPJX01000003">
    <property type="protein sequence ID" value="KWF72013.1"/>
    <property type="molecule type" value="Genomic_DNA"/>
</dbReference>
<dbReference type="Proteomes" id="UP000061512">
    <property type="component" value="Unassembled WGS sequence"/>
</dbReference>
<organism evidence="3 4">
    <name type="scientific">Burkholderia pseudomultivorans</name>
    <dbReference type="NCBI Taxonomy" id="1207504"/>
    <lineage>
        <taxon>Bacteria</taxon>
        <taxon>Pseudomonadati</taxon>
        <taxon>Pseudomonadota</taxon>
        <taxon>Betaproteobacteria</taxon>
        <taxon>Burkholderiales</taxon>
        <taxon>Burkholderiaceae</taxon>
        <taxon>Burkholderia</taxon>
        <taxon>Burkholderia cepacia complex</taxon>
    </lineage>
</organism>
<reference evidence="3 4" key="1">
    <citation type="submission" date="2015-11" db="EMBL/GenBank/DDBJ databases">
        <title>Expanding the genomic diversity of Burkholderia species for the development of highly accurate diagnostics.</title>
        <authorList>
            <person name="Sahl J."/>
            <person name="Keim P."/>
            <person name="Wagner D."/>
        </authorList>
    </citation>
    <scope>NUCLEOTIDE SEQUENCE [LARGE SCALE GENOMIC DNA]</scope>
    <source>
        <strain evidence="3 4">MSMB574WGS</strain>
    </source>
</reference>
<keyword evidence="2" id="KW-0812">Transmembrane</keyword>
<feature type="region of interest" description="Disordered" evidence="1">
    <location>
        <begin position="167"/>
        <end position="192"/>
    </location>
</feature>
<sequence length="236" mass="25985">MKTLFTVLRMVFLGVLGLIFAVAGAGAVVDSAILLRANAWPHVPATIERCGLTLRSGKQHYYWEVDARFRYGAGRTYDTQWQPDNAPTYAHDTPMSVIDGQRAALTVVYCDNAEIDGLRVSETFPGIARRNEEVMDGEWKRSLVFGLLMVIMGTVMIAMGFGPLRSSGKGDGGSVAHRPPRRQQPQPAPDEAHASPYFVWKLHRNGDKWIATLRQANPDEIADARHDTTASTGTST</sequence>
<evidence type="ECO:0000256" key="2">
    <source>
        <dbReference type="SAM" id="Phobius"/>
    </source>
</evidence>
<keyword evidence="2" id="KW-0472">Membrane</keyword>
<evidence type="ECO:0000313" key="4">
    <source>
        <dbReference type="Proteomes" id="UP000061512"/>
    </source>
</evidence>
<dbReference type="AlphaFoldDB" id="A0A132F8K5"/>
<evidence type="ECO:0000256" key="1">
    <source>
        <dbReference type="SAM" id="MobiDB-lite"/>
    </source>
</evidence>
<evidence type="ECO:0000313" key="3">
    <source>
        <dbReference type="EMBL" id="KWF72013.1"/>
    </source>
</evidence>
<accession>A0A132F8K5</accession>
<protein>
    <recommendedName>
        <fullName evidence="5">DUF3592 domain-containing protein</fullName>
    </recommendedName>
</protein>
<keyword evidence="2" id="KW-1133">Transmembrane helix</keyword>
<evidence type="ECO:0008006" key="5">
    <source>
        <dbReference type="Google" id="ProtNLM"/>
    </source>
</evidence>